<proteinExistence type="predicted"/>
<dbReference type="Proteomes" id="UP000257109">
    <property type="component" value="Unassembled WGS sequence"/>
</dbReference>
<feature type="non-terminal residue" evidence="2">
    <location>
        <position position="1"/>
    </location>
</feature>
<protein>
    <submittedName>
        <fullName evidence="2">Uncharacterized protein</fullName>
    </submittedName>
</protein>
<dbReference type="AlphaFoldDB" id="A0A371E4P7"/>
<evidence type="ECO:0000256" key="1">
    <source>
        <dbReference type="SAM" id="MobiDB-lite"/>
    </source>
</evidence>
<name>A0A371E4P7_MUCPR</name>
<gene>
    <name evidence="2" type="ORF">CR513_60817</name>
</gene>
<accession>A0A371E4P7</accession>
<evidence type="ECO:0000313" key="3">
    <source>
        <dbReference type="Proteomes" id="UP000257109"/>
    </source>
</evidence>
<evidence type="ECO:0000313" key="2">
    <source>
        <dbReference type="EMBL" id="RDX60994.1"/>
    </source>
</evidence>
<dbReference type="EMBL" id="QJKJ01016430">
    <property type="protein sequence ID" value="RDX60994.1"/>
    <property type="molecule type" value="Genomic_DNA"/>
</dbReference>
<keyword evidence="3" id="KW-1185">Reference proteome</keyword>
<comment type="caution">
    <text evidence="2">The sequence shown here is derived from an EMBL/GenBank/DDBJ whole genome shotgun (WGS) entry which is preliminary data.</text>
</comment>
<sequence length="64" mass="7492">MGSNRNDWCEFHRAHSHSIEECRTLQVQIKNLIREGHLGQYVMRRGKEGRGEGRAEQPTMRKEG</sequence>
<feature type="region of interest" description="Disordered" evidence="1">
    <location>
        <begin position="43"/>
        <end position="64"/>
    </location>
</feature>
<feature type="compositionally biased region" description="Basic and acidic residues" evidence="1">
    <location>
        <begin position="45"/>
        <end position="64"/>
    </location>
</feature>
<dbReference type="OrthoDB" id="1740536at2759"/>
<reference evidence="2" key="1">
    <citation type="submission" date="2018-05" db="EMBL/GenBank/DDBJ databases">
        <title>Draft genome of Mucuna pruriens seed.</title>
        <authorList>
            <person name="Nnadi N.E."/>
            <person name="Vos R."/>
            <person name="Hasami M.H."/>
            <person name="Devisetty U.K."/>
            <person name="Aguiy J.C."/>
        </authorList>
    </citation>
    <scope>NUCLEOTIDE SEQUENCE [LARGE SCALE GENOMIC DNA]</scope>
    <source>
        <strain evidence="2">JCA_2017</strain>
    </source>
</reference>
<organism evidence="2 3">
    <name type="scientific">Mucuna pruriens</name>
    <name type="common">Velvet bean</name>
    <name type="synonym">Dolichos pruriens</name>
    <dbReference type="NCBI Taxonomy" id="157652"/>
    <lineage>
        <taxon>Eukaryota</taxon>
        <taxon>Viridiplantae</taxon>
        <taxon>Streptophyta</taxon>
        <taxon>Embryophyta</taxon>
        <taxon>Tracheophyta</taxon>
        <taxon>Spermatophyta</taxon>
        <taxon>Magnoliopsida</taxon>
        <taxon>eudicotyledons</taxon>
        <taxon>Gunneridae</taxon>
        <taxon>Pentapetalae</taxon>
        <taxon>rosids</taxon>
        <taxon>fabids</taxon>
        <taxon>Fabales</taxon>
        <taxon>Fabaceae</taxon>
        <taxon>Papilionoideae</taxon>
        <taxon>50 kb inversion clade</taxon>
        <taxon>NPAAA clade</taxon>
        <taxon>indigoferoid/millettioid clade</taxon>
        <taxon>Phaseoleae</taxon>
        <taxon>Mucuna</taxon>
    </lineage>
</organism>